<dbReference type="Pfam" id="PF16199">
    <property type="entry name" value="Radical_SAM_C"/>
    <property type="match status" value="1"/>
</dbReference>
<sequence>MEQTLTQPKDFTDWDNRRFYAYTSYLKRKYGGRVQKVSINASFTCPNRDGKVGKGGCTFCNNSSFTPSYITPKSTITHQLNEGLGFLEKRYNRSKHFVGYFQSYTNTYGSLDELKEVYTEALSHPKISGLVIGTRPDCIDEAQLDYLQELAEKHIIVLEYGIESCYNDTLDRVNRGHSFEDTIKALEMSKNRGFQVGGHLLFGLPGDDRQRMLDQVDLINDLPLDTIKFHQLQIVKGTIMAKQYRENPDFIKLFNKDEYIDFIVEFVERLRPDISIQRFSSEAPPNIKLAPDWGKLRMDQILNQIEAKLKEKDTWQGKLFL</sequence>
<dbReference type="OrthoDB" id="9801689at2"/>
<evidence type="ECO:0000256" key="5">
    <source>
        <dbReference type="ARBA" id="ARBA00023004"/>
    </source>
</evidence>
<keyword evidence="3" id="KW-0949">S-adenosyl-L-methionine</keyword>
<dbReference type="GO" id="GO:0046872">
    <property type="term" value="F:metal ion binding"/>
    <property type="evidence" value="ECO:0007669"/>
    <property type="project" value="UniProtKB-KW"/>
</dbReference>
<name>A0A315Z9I5_SEDFL</name>
<evidence type="ECO:0000256" key="6">
    <source>
        <dbReference type="ARBA" id="ARBA00023014"/>
    </source>
</evidence>
<dbReference type="GO" id="GO:0003824">
    <property type="term" value="F:catalytic activity"/>
    <property type="evidence" value="ECO:0007669"/>
    <property type="project" value="InterPro"/>
</dbReference>
<dbReference type="SMART" id="SM00729">
    <property type="entry name" value="Elp3"/>
    <property type="match status" value="1"/>
</dbReference>
<comment type="caution">
    <text evidence="8">The sequence shown here is derived from an EMBL/GenBank/DDBJ whole genome shotgun (WGS) entry which is preliminary data.</text>
</comment>
<dbReference type="SFLD" id="SFLDS00029">
    <property type="entry name" value="Radical_SAM"/>
    <property type="match status" value="1"/>
</dbReference>
<evidence type="ECO:0000259" key="7">
    <source>
        <dbReference type="PROSITE" id="PS51918"/>
    </source>
</evidence>
<evidence type="ECO:0000256" key="1">
    <source>
        <dbReference type="ARBA" id="ARBA00001966"/>
    </source>
</evidence>
<dbReference type="SUPFAM" id="SSF102114">
    <property type="entry name" value="Radical SAM enzymes"/>
    <property type="match status" value="1"/>
</dbReference>
<dbReference type="SFLD" id="SFLDG01091">
    <property type="entry name" value="uncharacterized_CHP01210-like"/>
    <property type="match status" value="1"/>
</dbReference>
<dbReference type="InterPro" id="IPR023404">
    <property type="entry name" value="rSAM_horseshoe"/>
</dbReference>
<dbReference type="InterPro" id="IPR006638">
    <property type="entry name" value="Elp3/MiaA/NifB-like_rSAM"/>
</dbReference>
<dbReference type="AlphaFoldDB" id="A0A315Z9I5"/>
<feature type="domain" description="Radical SAM core" evidence="7">
    <location>
        <begin position="29"/>
        <end position="269"/>
    </location>
</feature>
<dbReference type="InterPro" id="IPR032432">
    <property type="entry name" value="Radical_SAM_C"/>
</dbReference>
<protein>
    <recommendedName>
        <fullName evidence="7">Radical SAM core domain-containing protein</fullName>
    </recommendedName>
</protein>
<dbReference type="PROSITE" id="PS51918">
    <property type="entry name" value="RADICAL_SAM"/>
    <property type="match status" value="1"/>
</dbReference>
<keyword evidence="6" id="KW-0411">Iron-sulfur</keyword>
<dbReference type="InterPro" id="IPR007197">
    <property type="entry name" value="rSAM"/>
</dbReference>
<organism evidence="8 9">
    <name type="scientific">Sediminitomix flava</name>
    <dbReference type="NCBI Taxonomy" id="379075"/>
    <lineage>
        <taxon>Bacteria</taxon>
        <taxon>Pseudomonadati</taxon>
        <taxon>Bacteroidota</taxon>
        <taxon>Cytophagia</taxon>
        <taxon>Cytophagales</taxon>
        <taxon>Flammeovirgaceae</taxon>
        <taxon>Sediminitomix</taxon>
    </lineage>
</organism>
<keyword evidence="9" id="KW-1185">Reference proteome</keyword>
<evidence type="ECO:0000256" key="2">
    <source>
        <dbReference type="ARBA" id="ARBA00022485"/>
    </source>
</evidence>
<dbReference type="PANTHER" id="PTHR11135:SF1">
    <property type="entry name" value="PROTEIN YHCC"/>
    <property type="match status" value="1"/>
</dbReference>
<dbReference type="Pfam" id="PF04055">
    <property type="entry name" value="Radical_SAM"/>
    <property type="match status" value="1"/>
</dbReference>
<dbReference type="InterPro" id="IPR058240">
    <property type="entry name" value="rSAM_sf"/>
</dbReference>
<keyword evidence="2" id="KW-0004">4Fe-4S</keyword>
<dbReference type="PANTHER" id="PTHR11135">
    <property type="entry name" value="HISTONE ACETYLTRANSFERASE-RELATED"/>
    <property type="match status" value="1"/>
</dbReference>
<dbReference type="EMBL" id="QGDO01000003">
    <property type="protein sequence ID" value="PWJ42070.1"/>
    <property type="molecule type" value="Genomic_DNA"/>
</dbReference>
<keyword evidence="5" id="KW-0408">Iron</keyword>
<gene>
    <name evidence="8" type="ORF">BC781_103320</name>
</gene>
<reference evidence="8 9" key="1">
    <citation type="submission" date="2018-03" db="EMBL/GenBank/DDBJ databases">
        <title>Genomic Encyclopedia of Archaeal and Bacterial Type Strains, Phase II (KMG-II): from individual species to whole genera.</title>
        <authorList>
            <person name="Goeker M."/>
        </authorList>
    </citation>
    <scope>NUCLEOTIDE SEQUENCE [LARGE SCALE GENOMIC DNA]</scope>
    <source>
        <strain evidence="8 9">DSM 28229</strain>
    </source>
</reference>
<dbReference type="Gene3D" id="3.80.30.20">
    <property type="entry name" value="tm_1862 like domain"/>
    <property type="match status" value="1"/>
</dbReference>
<evidence type="ECO:0000256" key="4">
    <source>
        <dbReference type="ARBA" id="ARBA00022723"/>
    </source>
</evidence>
<keyword evidence="4" id="KW-0479">Metal-binding</keyword>
<evidence type="ECO:0000313" key="9">
    <source>
        <dbReference type="Proteomes" id="UP000245535"/>
    </source>
</evidence>
<evidence type="ECO:0000256" key="3">
    <source>
        <dbReference type="ARBA" id="ARBA00022691"/>
    </source>
</evidence>
<accession>A0A315Z9I5</accession>
<proteinExistence type="predicted"/>
<dbReference type="InterPro" id="IPR039661">
    <property type="entry name" value="ELP3"/>
</dbReference>
<dbReference type="InterPro" id="IPR005911">
    <property type="entry name" value="YhcC-like"/>
</dbReference>
<evidence type="ECO:0000313" key="8">
    <source>
        <dbReference type="EMBL" id="PWJ42070.1"/>
    </source>
</evidence>
<dbReference type="NCBIfam" id="TIGR01212">
    <property type="entry name" value="TIGR01212 family radical SAM protein"/>
    <property type="match status" value="1"/>
</dbReference>
<dbReference type="SFLD" id="SFLDG01086">
    <property type="entry name" value="elongater_protein-like"/>
    <property type="match status" value="1"/>
</dbReference>
<comment type="cofactor">
    <cofactor evidence="1">
        <name>[4Fe-4S] cluster</name>
        <dbReference type="ChEBI" id="CHEBI:49883"/>
    </cofactor>
</comment>
<dbReference type="GO" id="GO:0051539">
    <property type="term" value="F:4 iron, 4 sulfur cluster binding"/>
    <property type="evidence" value="ECO:0007669"/>
    <property type="project" value="UniProtKB-KW"/>
</dbReference>
<dbReference type="Proteomes" id="UP000245535">
    <property type="component" value="Unassembled WGS sequence"/>
</dbReference>